<keyword evidence="6" id="KW-1185">Reference proteome</keyword>
<dbReference type="PROSITE" id="PS50835">
    <property type="entry name" value="IG_LIKE"/>
    <property type="match status" value="1"/>
</dbReference>
<dbReference type="FunFam" id="2.60.40.10:FF:000032">
    <property type="entry name" value="palladin isoform X1"/>
    <property type="match status" value="1"/>
</dbReference>
<evidence type="ECO:0000256" key="3">
    <source>
        <dbReference type="SAM" id="MobiDB-lite"/>
    </source>
</evidence>
<dbReference type="AlphaFoldDB" id="A0A6A4VBY4"/>
<dbReference type="InterPro" id="IPR007110">
    <property type="entry name" value="Ig-like_dom"/>
</dbReference>
<reference evidence="5 6" key="1">
    <citation type="submission" date="2019-07" db="EMBL/GenBank/DDBJ databases">
        <title>Draft genome assembly of a fouling barnacle, Amphibalanus amphitrite (Darwin, 1854): The first reference genome for Thecostraca.</title>
        <authorList>
            <person name="Kim W."/>
        </authorList>
    </citation>
    <scope>NUCLEOTIDE SEQUENCE [LARGE SCALE GENOMIC DNA]</scope>
    <source>
        <strain evidence="5">SNU_AA5</strain>
        <tissue evidence="5">Soma without cirri and trophi</tissue>
    </source>
</reference>
<feature type="compositionally biased region" description="Basic and acidic residues" evidence="3">
    <location>
        <begin position="118"/>
        <end position="128"/>
    </location>
</feature>
<keyword evidence="1" id="KW-1015">Disulfide bond</keyword>
<dbReference type="SMART" id="SM00409">
    <property type="entry name" value="IG"/>
    <property type="match status" value="1"/>
</dbReference>
<dbReference type="Proteomes" id="UP000440578">
    <property type="component" value="Unassembled WGS sequence"/>
</dbReference>
<dbReference type="InterPro" id="IPR003598">
    <property type="entry name" value="Ig_sub2"/>
</dbReference>
<keyword evidence="2" id="KW-0393">Immunoglobulin domain</keyword>
<feature type="domain" description="Ig-like" evidence="4">
    <location>
        <begin position="147"/>
        <end position="237"/>
    </location>
</feature>
<dbReference type="Pfam" id="PF07679">
    <property type="entry name" value="I-set"/>
    <property type="match status" value="1"/>
</dbReference>
<feature type="region of interest" description="Disordered" evidence="3">
    <location>
        <begin position="104"/>
        <end position="132"/>
    </location>
</feature>
<organism evidence="5 6">
    <name type="scientific">Amphibalanus amphitrite</name>
    <name type="common">Striped barnacle</name>
    <name type="synonym">Balanus amphitrite</name>
    <dbReference type="NCBI Taxonomy" id="1232801"/>
    <lineage>
        <taxon>Eukaryota</taxon>
        <taxon>Metazoa</taxon>
        <taxon>Ecdysozoa</taxon>
        <taxon>Arthropoda</taxon>
        <taxon>Crustacea</taxon>
        <taxon>Multicrustacea</taxon>
        <taxon>Cirripedia</taxon>
        <taxon>Thoracica</taxon>
        <taxon>Thoracicalcarea</taxon>
        <taxon>Balanomorpha</taxon>
        <taxon>Balanoidea</taxon>
        <taxon>Balanidae</taxon>
        <taxon>Amphibalaninae</taxon>
        <taxon>Amphibalanus</taxon>
    </lineage>
</organism>
<dbReference type="InterPro" id="IPR036179">
    <property type="entry name" value="Ig-like_dom_sf"/>
</dbReference>
<evidence type="ECO:0000256" key="1">
    <source>
        <dbReference type="ARBA" id="ARBA00023157"/>
    </source>
</evidence>
<evidence type="ECO:0000313" key="6">
    <source>
        <dbReference type="Proteomes" id="UP000440578"/>
    </source>
</evidence>
<name>A0A6A4VBY4_AMPAM</name>
<dbReference type="InterPro" id="IPR003599">
    <property type="entry name" value="Ig_sub"/>
</dbReference>
<dbReference type="EMBL" id="VIIS01002078">
    <property type="protein sequence ID" value="KAF0288790.1"/>
    <property type="molecule type" value="Genomic_DNA"/>
</dbReference>
<dbReference type="InterPro" id="IPR013098">
    <property type="entry name" value="Ig_I-set"/>
</dbReference>
<feature type="region of interest" description="Disordered" evidence="3">
    <location>
        <begin position="1"/>
        <end position="88"/>
    </location>
</feature>
<evidence type="ECO:0000313" key="5">
    <source>
        <dbReference type="EMBL" id="KAF0288790.1"/>
    </source>
</evidence>
<gene>
    <name evidence="5" type="primary">MYBPH</name>
    <name evidence="5" type="ORF">FJT64_012818</name>
</gene>
<dbReference type="OrthoDB" id="6351407at2759"/>
<proteinExistence type="predicted"/>
<feature type="compositionally biased region" description="Basic and acidic residues" evidence="3">
    <location>
        <begin position="68"/>
        <end position="81"/>
    </location>
</feature>
<protein>
    <submittedName>
        <fullName evidence="5">Myosin-binding protein H</fullName>
    </submittedName>
</protein>
<evidence type="ECO:0000256" key="2">
    <source>
        <dbReference type="ARBA" id="ARBA00023319"/>
    </source>
</evidence>
<feature type="compositionally biased region" description="Low complexity" evidence="3">
    <location>
        <begin position="21"/>
        <end position="30"/>
    </location>
</feature>
<dbReference type="PANTHER" id="PTHR47633">
    <property type="entry name" value="IMMUNOGLOBULIN"/>
    <property type="match status" value="1"/>
</dbReference>
<accession>A0A6A4VBY4</accession>
<comment type="caution">
    <text evidence="5">The sequence shown here is derived from an EMBL/GenBank/DDBJ whole genome shotgun (WGS) entry which is preliminary data.</text>
</comment>
<dbReference type="Gene3D" id="2.60.40.10">
    <property type="entry name" value="Immunoglobulins"/>
    <property type="match status" value="1"/>
</dbReference>
<evidence type="ECO:0000259" key="4">
    <source>
        <dbReference type="PROSITE" id="PS50835"/>
    </source>
</evidence>
<dbReference type="InterPro" id="IPR013783">
    <property type="entry name" value="Ig-like_fold"/>
</dbReference>
<dbReference type="SUPFAM" id="SSF48726">
    <property type="entry name" value="Immunoglobulin"/>
    <property type="match status" value="1"/>
</dbReference>
<sequence length="242" mass="26475">MRREVSMRQESSTTRVHQEISHQVVSQSQQVRREFRLSDLPDPGGPRRGQRALPASGRQYSPSPEPESIPKRRETPEPSERHYKRSCGGRWTAEAVESALQRSRLNGRAKQANGRHSAPAEKAPKENGEIGEQNRNTVRLSSCCARPCCCGPLADHTVRPGGVTQLRLIVDALPPPSVTWYKDGRQLEPRPDAPYAISEDGGVCTLSLPRAHPDDSGVYCCVAANHLGSVCSEALLAVAGEL</sequence>
<dbReference type="SMART" id="SM00408">
    <property type="entry name" value="IGc2"/>
    <property type="match status" value="1"/>
</dbReference>